<protein>
    <submittedName>
        <fullName evidence="3">Exported protein</fullName>
    </submittedName>
</protein>
<dbReference type="PANTHER" id="PTHR38593:SF1">
    <property type="entry name" value="BLR2558 PROTEIN"/>
    <property type="match status" value="1"/>
</dbReference>
<reference evidence="3 4" key="1">
    <citation type="submission" date="2015-06" db="EMBL/GenBank/DDBJ databases">
        <title>Comparative genomics of Burkholderia leaf nodule symbionts.</title>
        <authorList>
            <person name="Carlier A."/>
            <person name="Eberl L."/>
            <person name="Pinto-Carbo M."/>
        </authorList>
    </citation>
    <scope>NUCLEOTIDE SEQUENCE [LARGE SCALE GENOMIC DNA]</scope>
    <source>
        <strain evidence="3 4">UZHbot3</strain>
    </source>
</reference>
<organism evidence="3 4">
    <name type="scientific">Candidatus Burkholderia pumila</name>
    <dbReference type="NCBI Taxonomy" id="1090375"/>
    <lineage>
        <taxon>Bacteria</taxon>
        <taxon>Pseudomonadati</taxon>
        <taxon>Pseudomonadota</taxon>
        <taxon>Betaproteobacteria</taxon>
        <taxon>Burkholderiales</taxon>
        <taxon>Burkholderiaceae</taxon>
        <taxon>Burkholderia</taxon>
    </lineage>
</organism>
<sequence length="203" mass="21428">MTRSPLKSSWPHLMASAAFTLVSAVSLPSAWSQTEDAASASANPGAIQSQKLSTTDQQFVQDAGTAGATEIAAGKLALTHSSDKQVRDFAQRMISDHTKLARNLDVIAKRHGRISPPSADSSVIGSLQNLQGADFDKAYIGKVAVDGHQKAVELFKKESESGNDAALKAAASKALPVTSHHYAMAQQLAKTKASSRARCTLTR</sequence>
<evidence type="ECO:0000259" key="2">
    <source>
        <dbReference type="Pfam" id="PF13628"/>
    </source>
</evidence>
<keyword evidence="4" id="KW-1185">Reference proteome</keyword>
<evidence type="ECO:0000256" key="1">
    <source>
        <dbReference type="SAM" id="SignalP"/>
    </source>
</evidence>
<feature type="chain" id="PRO_5045441989" evidence="1">
    <location>
        <begin position="25"/>
        <end position="203"/>
    </location>
</feature>
<proteinExistence type="predicted"/>
<dbReference type="Gene3D" id="1.20.1260.10">
    <property type="match status" value="1"/>
</dbReference>
<evidence type="ECO:0000313" key="3">
    <source>
        <dbReference type="EMBL" id="KMQ80425.1"/>
    </source>
</evidence>
<dbReference type="EMBL" id="LELG01000092">
    <property type="protein sequence ID" value="KMQ80425.1"/>
    <property type="molecule type" value="Genomic_DNA"/>
</dbReference>
<dbReference type="Proteomes" id="UP000242951">
    <property type="component" value="Unassembled WGS sequence"/>
</dbReference>
<dbReference type="InterPro" id="IPR025419">
    <property type="entry name" value="DUF4142"/>
</dbReference>
<accession>A0ABR5HM45</accession>
<evidence type="ECO:0000313" key="4">
    <source>
        <dbReference type="Proteomes" id="UP000242951"/>
    </source>
</evidence>
<dbReference type="InterPro" id="IPR012347">
    <property type="entry name" value="Ferritin-like"/>
</dbReference>
<dbReference type="PANTHER" id="PTHR38593">
    <property type="entry name" value="BLR2558 PROTEIN"/>
    <property type="match status" value="1"/>
</dbReference>
<dbReference type="Pfam" id="PF13628">
    <property type="entry name" value="DUF4142"/>
    <property type="match status" value="1"/>
</dbReference>
<name>A0ABR5HM45_9BURK</name>
<comment type="caution">
    <text evidence="3">The sequence shown here is derived from an EMBL/GenBank/DDBJ whole genome shotgun (WGS) entry which is preliminary data.</text>
</comment>
<keyword evidence="1" id="KW-0732">Signal</keyword>
<feature type="domain" description="DUF4142" evidence="2">
    <location>
        <begin position="55"/>
        <end position="188"/>
    </location>
</feature>
<feature type="signal peptide" evidence="1">
    <location>
        <begin position="1"/>
        <end position="24"/>
    </location>
</feature>
<gene>
    <name evidence="3" type="ORF">BPMI_04861</name>
</gene>